<dbReference type="FunFam" id="3.90.550.10:FF:000170">
    <property type="entry name" value="Dolichol-phosphate mannosyltransferase"/>
    <property type="match status" value="1"/>
</dbReference>
<organism evidence="9 10">
    <name type="scientific">Candidatus Raskinella chloraquaticus</name>
    <dbReference type="NCBI Taxonomy" id="1951219"/>
    <lineage>
        <taxon>Bacteria</taxon>
        <taxon>Pseudomonadati</taxon>
        <taxon>Pseudomonadota</taxon>
        <taxon>Alphaproteobacteria</taxon>
        <taxon>Hyphomicrobiales</taxon>
        <taxon>Phreatobacteraceae</taxon>
        <taxon>Candidatus Raskinella</taxon>
    </lineage>
</organism>
<comment type="caution">
    <text evidence="9">The sequence shown here is derived from an EMBL/GenBank/DDBJ whole genome shotgun (WGS) entry which is preliminary data.</text>
</comment>
<evidence type="ECO:0000256" key="6">
    <source>
        <dbReference type="ARBA" id="ARBA00022989"/>
    </source>
</evidence>
<keyword evidence="7" id="KW-0472">Membrane</keyword>
<keyword evidence="6" id="KW-1133">Transmembrane helix</keyword>
<reference evidence="9 10" key="1">
    <citation type="journal article" date="2017" name="Water Res.">
        <title>Comammox in drinking water systems.</title>
        <authorList>
            <person name="Wang Y."/>
            <person name="Ma L."/>
            <person name="Mao Y."/>
            <person name="Jiang X."/>
            <person name="Xia Y."/>
            <person name="Yu K."/>
            <person name="Li B."/>
            <person name="Zhang T."/>
        </authorList>
    </citation>
    <scope>NUCLEOTIDE SEQUENCE [LARGE SCALE GENOMIC DNA]</scope>
    <source>
        <strain evidence="9">SG_bin8</strain>
    </source>
</reference>
<name>A0A1W9HX25_9HYPH</name>
<dbReference type="Proteomes" id="UP000192872">
    <property type="component" value="Unassembled WGS sequence"/>
</dbReference>
<dbReference type="GO" id="GO:0099621">
    <property type="term" value="F:undecaprenyl-phosphate 4-deoxy-4-formamido-L-arabinose transferase activity"/>
    <property type="evidence" value="ECO:0007669"/>
    <property type="project" value="TreeGrafter"/>
</dbReference>
<proteinExistence type="predicted"/>
<gene>
    <name evidence="9" type="ORF">A4S15_09115</name>
</gene>
<dbReference type="GO" id="GO:0005886">
    <property type="term" value="C:plasma membrane"/>
    <property type="evidence" value="ECO:0007669"/>
    <property type="project" value="TreeGrafter"/>
</dbReference>
<dbReference type="Pfam" id="PF00535">
    <property type="entry name" value="Glycos_transf_2"/>
    <property type="match status" value="1"/>
</dbReference>
<dbReference type="SUPFAM" id="SSF53448">
    <property type="entry name" value="Nucleotide-diphospho-sugar transferases"/>
    <property type="match status" value="1"/>
</dbReference>
<dbReference type="AlphaFoldDB" id="A0A1W9HX25"/>
<dbReference type="GO" id="GO:0009103">
    <property type="term" value="P:lipopolysaccharide biosynthetic process"/>
    <property type="evidence" value="ECO:0007669"/>
    <property type="project" value="UniProtKB-KW"/>
</dbReference>
<evidence type="ECO:0000313" key="9">
    <source>
        <dbReference type="EMBL" id="OQW51988.1"/>
    </source>
</evidence>
<dbReference type="PANTHER" id="PTHR48090">
    <property type="entry name" value="UNDECAPRENYL-PHOSPHATE 4-DEOXY-4-FORMAMIDO-L-ARABINOSE TRANSFERASE-RELATED"/>
    <property type="match status" value="1"/>
</dbReference>
<evidence type="ECO:0000256" key="3">
    <source>
        <dbReference type="ARBA" id="ARBA00022679"/>
    </source>
</evidence>
<dbReference type="RefSeq" id="WP_376800582.1">
    <property type="nucleotide sequence ID" value="NZ_DBNB01000026.1"/>
</dbReference>
<feature type="domain" description="Glycosyltransferase 2-like" evidence="8">
    <location>
        <begin position="14"/>
        <end position="175"/>
    </location>
</feature>
<sequence length="250" mass="27736">MYNSVGAEQGLRVSVTVPVKNERDNLLPLITEIEAALAPGGAYEIIYVDDASDDGTSQILAELQVSRPHLRVIRHEFSAGKSGAIRTAVRAARAPLIATLDGDGQNNPAYLPAMIAALEASPADTGLVQGERQRRRDTLFKRVQSRIANAVRRLVLSDVTSDTGCGLTVVRRDVYLQLPYFQGLHRFVPALVRREGYAILIHSVADRPRLSGQSHYGFFDRLWVGLFDMAGVWWLIRRRGPRPNAKEQRP</sequence>
<evidence type="ECO:0000256" key="7">
    <source>
        <dbReference type="ARBA" id="ARBA00023136"/>
    </source>
</evidence>
<accession>A0A1W9HX25</accession>
<dbReference type="PANTHER" id="PTHR48090:SF3">
    <property type="entry name" value="UNDECAPRENYL-PHOSPHATE 4-DEOXY-4-FORMAMIDO-L-ARABINOSE TRANSFERASE"/>
    <property type="match status" value="1"/>
</dbReference>
<dbReference type="STRING" id="1827387.A4S15_09115"/>
<keyword evidence="2 9" id="KW-0328">Glycosyltransferase</keyword>
<dbReference type="CDD" id="cd04179">
    <property type="entry name" value="DPM_DPG-synthase_like"/>
    <property type="match status" value="1"/>
</dbReference>
<dbReference type="InterPro" id="IPR029044">
    <property type="entry name" value="Nucleotide-diphossugar_trans"/>
</dbReference>
<keyword evidence="3 9" id="KW-0808">Transferase</keyword>
<dbReference type="EMBL" id="LWDL01000016">
    <property type="protein sequence ID" value="OQW51988.1"/>
    <property type="molecule type" value="Genomic_DNA"/>
</dbReference>
<evidence type="ECO:0000256" key="2">
    <source>
        <dbReference type="ARBA" id="ARBA00022676"/>
    </source>
</evidence>
<keyword evidence="1" id="KW-1003">Cell membrane</keyword>
<dbReference type="InterPro" id="IPR050256">
    <property type="entry name" value="Glycosyltransferase_2"/>
</dbReference>
<evidence type="ECO:0000313" key="10">
    <source>
        <dbReference type="Proteomes" id="UP000192872"/>
    </source>
</evidence>
<dbReference type="Gene3D" id="3.90.550.10">
    <property type="entry name" value="Spore Coat Polysaccharide Biosynthesis Protein SpsA, Chain A"/>
    <property type="match status" value="1"/>
</dbReference>
<keyword evidence="5" id="KW-0448">Lipopolysaccharide biosynthesis</keyword>
<evidence type="ECO:0000256" key="5">
    <source>
        <dbReference type="ARBA" id="ARBA00022985"/>
    </source>
</evidence>
<keyword evidence="4" id="KW-0812">Transmembrane</keyword>
<evidence type="ECO:0000256" key="1">
    <source>
        <dbReference type="ARBA" id="ARBA00022475"/>
    </source>
</evidence>
<dbReference type="InterPro" id="IPR001173">
    <property type="entry name" value="Glyco_trans_2-like"/>
</dbReference>
<evidence type="ECO:0000256" key="4">
    <source>
        <dbReference type="ARBA" id="ARBA00022692"/>
    </source>
</evidence>
<evidence type="ECO:0000259" key="8">
    <source>
        <dbReference type="Pfam" id="PF00535"/>
    </source>
</evidence>
<protein>
    <submittedName>
        <fullName evidence="9">Dolichol-phosphate mannosyltransferase</fullName>
    </submittedName>
</protein>